<organism evidence="1 2">
    <name type="scientific">Brassica campestris</name>
    <name type="common">Field mustard</name>
    <dbReference type="NCBI Taxonomy" id="3711"/>
    <lineage>
        <taxon>Eukaryota</taxon>
        <taxon>Viridiplantae</taxon>
        <taxon>Streptophyta</taxon>
        <taxon>Embryophyta</taxon>
        <taxon>Tracheophyta</taxon>
        <taxon>Spermatophyta</taxon>
        <taxon>Magnoliopsida</taxon>
        <taxon>eudicotyledons</taxon>
        <taxon>Gunneridae</taxon>
        <taxon>Pentapetalae</taxon>
        <taxon>rosids</taxon>
        <taxon>malvids</taxon>
        <taxon>Brassicales</taxon>
        <taxon>Brassicaceae</taxon>
        <taxon>Brassiceae</taxon>
        <taxon>Brassica</taxon>
    </lineage>
</organism>
<proteinExistence type="predicted"/>
<protein>
    <submittedName>
        <fullName evidence="1">Uncharacterized protein</fullName>
    </submittedName>
</protein>
<evidence type="ECO:0000313" key="2">
    <source>
        <dbReference type="Proteomes" id="UP000694005"/>
    </source>
</evidence>
<gene>
    <name evidence="1" type="ORF">BRAPAZ1V2_A07P16020.2</name>
</gene>
<reference evidence="1 2" key="1">
    <citation type="submission" date="2021-07" db="EMBL/GenBank/DDBJ databases">
        <authorList>
            <consortium name="Genoscope - CEA"/>
            <person name="William W."/>
        </authorList>
    </citation>
    <scope>NUCLEOTIDE SEQUENCE [LARGE SCALE GENOMIC DNA]</scope>
</reference>
<evidence type="ECO:0000313" key="1">
    <source>
        <dbReference type="EMBL" id="CAG7901958.1"/>
    </source>
</evidence>
<name>A0A8D9M812_BRACM</name>
<dbReference type="Gramene" id="A07p16020.2_BraZ1">
    <property type="protein sequence ID" value="A07p16020.2_BraZ1.CDS"/>
    <property type="gene ID" value="A07g16020.2_BraZ1"/>
</dbReference>
<dbReference type="EMBL" id="LS974623">
    <property type="protein sequence ID" value="CAG7901958.1"/>
    <property type="molecule type" value="Genomic_DNA"/>
</dbReference>
<accession>A0A8D9M812</accession>
<dbReference type="Proteomes" id="UP000694005">
    <property type="component" value="Chromosome A07"/>
</dbReference>
<sequence length="102" mass="11478">MTKTWKVLAWQFTQLNSAMGNAPSQLKTADTPNSAALRTDKVEEIICFKKVECFFVIFSRLKHKEKKWSAGLMQEMMNPASNGALEVIESNKSENAKVLGRV</sequence>
<dbReference type="AlphaFoldDB" id="A0A8D9M812"/>